<gene>
    <name evidence="12" type="ORF">PV05_01704</name>
</gene>
<keyword evidence="7" id="KW-0472">Membrane</keyword>
<dbReference type="InterPro" id="IPR005198">
    <property type="entry name" value="Glyco_hydro_76"/>
</dbReference>
<evidence type="ECO:0000256" key="7">
    <source>
        <dbReference type="ARBA" id="ARBA00023136"/>
    </source>
</evidence>
<feature type="signal peptide" evidence="11">
    <location>
        <begin position="1"/>
        <end position="21"/>
    </location>
</feature>
<dbReference type="STRING" id="348802.A0A0D2F130"/>
<comment type="similarity">
    <text evidence="3 10">Belongs to the glycosyl hydrolase 76 family.</text>
</comment>
<dbReference type="OrthoDB" id="4187847at2759"/>
<dbReference type="GO" id="GO:0016052">
    <property type="term" value="P:carbohydrate catabolic process"/>
    <property type="evidence" value="ECO:0007669"/>
    <property type="project" value="InterPro"/>
</dbReference>
<dbReference type="GO" id="GO:0009272">
    <property type="term" value="P:fungal-type cell wall biogenesis"/>
    <property type="evidence" value="ECO:0007669"/>
    <property type="project" value="TreeGrafter"/>
</dbReference>
<keyword evidence="8" id="KW-0325">Glycoprotein</keyword>
<comment type="subcellular location">
    <subcellularLocation>
        <location evidence="2">Endomembrane system</location>
    </subcellularLocation>
</comment>
<evidence type="ECO:0000256" key="8">
    <source>
        <dbReference type="ARBA" id="ARBA00023180"/>
    </source>
</evidence>
<evidence type="ECO:0000256" key="2">
    <source>
        <dbReference type="ARBA" id="ARBA00004308"/>
    </source>
</evidence>
<keyword evidence="5 11" id="KW-0732">Signal</keyword>
<dbReference type="EC" id="3.2.1.101" evidence="4 10"/>
<name>A0A0D2F130_9EURO</name>
<dbReference type="GO" id="GO:0012505">
    <property type="term" value="C:endomembrane system"/>
    <property type="evidence" value="ECO:0007669"/>
    <property type="project" value="UniProtKB-SubCell"/>
</dbReference>
<accession>A0A0D2F130</accession>
<dbReference type="InterPro" id="IPR008928">
    <property type="entry name" value="6-hairpin_glycosidase_sf"/>
</dbReference>
<reference evidence="12 13" key="1">
    <citation type="submission" date="2015-01" db="EMBL/GenBank/DDBJ databases">
        <title>The Genome Sequence of Exophiala xenobiotica CBS118157.</title>
        <authorList>
            <consortium name="The Broad Institute Genomics Platform"/>
            <person name="Cuomo C."/>
            <person name="de Hoog S."/>
            <person name="Gorbushina A."/>
            <person name="Stielow B."/>
            <person name="Teixiera M."/>
            <person name="Abouelleil A."/>
            <person name="Chapman S.B."/>
            <person name="Priest M."/>
            <person name="Young S.K."/>
            <person name="Wortman J."/>
            <person name="Nusbaum C."/>
            <person name="Birren B."/>
        </authorList>
    </citation>
    <scope>NUCLEOTIDE SEQUENCE [LARGE SCALE GENOMIC DNA]</scope>
    <source>
        <strain evidence="12 13">CBS 118157</strain>
    </source>
</reference>
<dbReference type="SUPFAM" id="SSF48208">
    <property type="entry name" value="Six-hairpin glycosidases"/>
    <property type="match status" value="1"/>
</dbReference>
<evidence type="ECO:0000256" key="6">
    <source>
        <dbReference type="ARBA" id="ARBA00022801"/>
    </source>
</evidence>
<dbReference type="Proteomes" id="UP000054342">
    <property type="component" value="Unassembled WGS sequence"/>
</dbReference>
<evidence type="ECO:0000256" key="3">
    <source>
        <dbReference type="ARBA" id="ARBA00009699"/>
    </source>
</evidence>
<evidence type="ECO:0000256" key="10">
    <source>
        <dbReference type="PIRNR" id="PIRNR016302"/>
    </source>
</evidence>
<dbReference type="RefSeq" id="XP_013322187.1">
    <property type="nucleotide sequence ID" value="XM_013466733.1"/>
</dbReference>
<keyword evidence="6 10" id="KW-0378">Hydrolase</keyword>
<evidence type="ECO:0000256" key="5">
    <source>
        <dbReference type="ARBA" id="ARBA00022729"/>
    </source>
</evidence>
<dbReference type="PANTHER" id="PTHR12145:SF36">
    <property type="entry name" value="MANNAN ENDO-1,6-ALPHA-MANNOSIDASE DCW1"/>
    <property type="match status" value="1"/>
</dbReference>
<evidence type="ECO:0000313" key="12">
    <source>
        <dbReference type="EMBL" id="KIW61603.1"/>
    </source>
</evidence>
<protein>
    <recommendedName>
        <fullName evidence="4 10">Mannan endo-1,6-alpha-mannosidase</fullName>
        <ecNumber evidence="4 10">3.2.1.101</ecNumber>
    </recommendedName>
</protein>
<evidence type="ECO:0000256" key="4">
    <source>
        <dbReference type="ARBA" id="ARBA00012350"/>
    </source>
</evidence>
<sequence>MGGFDLASFLLLPLISTNVLAISLNVDDPGSILAAAALAASGVQQLYNGNQSSGVLGKFPYPPYYWWESGGAWGGMMEYWHYTHDDSYNNVMMEALVSQLGSAYDFNMPTEAFDEGNDDQAFWVFAAMSAAEYSFPQPPAPAPSWLDVVENAWQDYFSRWNSATCNGGLKWQFHPENAGYFYKNSISNGAFFQLSARLARFTGNGTYVSWANKIWDWTVGVGLIDNIYNVFDGTDEKINCTGVDHHQWTYNVGVFLYGAAVLQNYTNSSSPWIERTVGLLDATNTFLTPFKNATGVLFEAECELDMTCNIDQLSMKAYLIRWLAGTSMMAPFTSGRVGEILRASAQAAAQACTGGKDGTACGSKWYITGWDGTSGLGQQLCAMEAMYALMVNQTNAPITLGNVNIQPASPSNTIVATATQQDPSASATARPLFDNAGNRAVKVQNKIRSIVAVIGTTLVVY</sequence>
<dbReference type="FunFam" id="1.50.10.20:FF:000006">
    <property type="entry name" value="Mannan endo-1,6-alpha-mannosidase"/>
    <property type="match status" value="1"/>
</dbReference>
<dbReference type="GeneID" id="25323612"/>
<dbReference type="HOGENOM" id="CLU_025694_2_0_1"/>
<dbReference type="Gene3D" id="1.50.10.20">
    <property type="match status" value="1"/>
</dbReference>
<dbReference type="GO" id="GO:0008496">
    <property type="term" value="F:mannan endo-1,6-alpha-mannosidase activity"/>
    <property type="evidence" value="ECO:0007669"/>
    <property type="project" value="UniProtKB-UniRule"/>
</dbReference>
<evidence type="ECO:0000256" key="1">
    <source>
        <dbReference type="ARBA" id="ARBA00001452"/>
    </source>
</evidence>
<evidence type="ECO:0000313" key="13">
    <source>
        <dbReference type="Proteomes" id="UP000054342"/>
    </source>
</evidence>
<dbReference type="AlphaFoldDB" id="A0A0D2F130"/>
<keyword evidence="9 10" id="KW-0326">Glycosidase</keyword>
<evidence type="ECO:0000256" key="9">
    <source>
        <dbReference type="ARBA" id="ARBA00023295"/>
    </source>
</evidence>
<dbReference type="EMBL" id="KN847317">
    <property type="protein sequence ID" value="KIW61603.1"/>
    <property type="molecule type" value="Genomic_DNA"/>
</dbReference>
<keyword evidence="13" id="KW-1185">Reference proteome</keyword>
<dbReference type="PANTHER" id="PTHR12145">
    <property type="entry name" value="MANNAN ENDO-1,6-ALPHA-MANNOSIDASE DCW1"/>
    <property type="match status" value="1"/>
</dbReference>
<dbReference type="InterPro" id="IPR014480">
    <property type="entry name" value="Mannan-1_6-alpha_mannosidase"/>
</dbReference>
<dbReference type="Pfam" id="PF03663">
    <property type="entry name" value="Glyco_hydro_76"/>
    <property type="match status" value="1"/>
</dbReference>
<comment type="catalytic activity">
    <reaction evidence="1 10">
        <text>Random hydrolysis of (1-&gt;6)-alpha-D-mannosidic linkages in unbranched (1-&gt;6)-mannans.</text>
        <dbReference type="EC" id="3.2.1.101"/>
    </reaction>
</comment>
<evidence type="ECO:0000256" key="11">
    <source>
        <dbReference type="SAM" id="SignalP"/>
    </source>
</evidence>
<organism evidence="12 13">
    <name type="scientific">Exophiala xenobiotica</name>
    <dbReference type="NCBI Taxonomy" id="348802"/>
    <lineage>
        <taxon>Eukaryota</taxon>
        <taxon>Fungi</taxon>
        <taxon>Dikarya</taxon>
        <taxon>Ascomycota</taxon>
        <taxon>Pezizomycotina</taxon>
        <taxon>Eurotiomycetes</taxon>
        <taxon>Chaetothyriomycetidae</taxon>
        <taxon>Chaetothyriales</taxon>
        <taxon>Herpotrichiellaceae</taxon>
        <taxon>Exophiala</taxon>
    </lineage>
</organism>
<feature type="chain" id="PRO_5002241603" description="Mannan endo-1,6-alpha-mannosidase" evidence="11">
    <location>
        <begin position="22"/>
        <end position="461"/>
    </location>
</feature>
<proteinExistence type="inferred from homology"/>
<dbReference type="PIRSF" id="PIRSF016302">
    <property type="entry name" value="Man_a_manosd"/>
    <property type="match status" value="1"/>
</dbReference>